<proteinExistence type="predicted"/>
<evidence type="ECO:0000313" key="2">
    <source>
        <dbReference type="EMBL" id="DAE24104.1"/>
    </source>
</evidence>
<keyword evidence="1" id="KW-0812">Transmembrane</keyword>
<keyword evidence="1" id="KW-0472">Membrane</keyword>
<keyword evidence="1" id="KW-1133">Transmembrane helix</keyword>
<name>A0A8S5QYD1_9CAUD</name>
<accession>A0A8S5QYD1</accession>
<dbReference type="EMBL" id="BK015767">
    <property type="protein sequence ID" value="DAE24104.1"/>
    <property type="molecule type" value="Genomic_DNA"/>
</dbReference>
<feature type="transmembrane region" description="Helical" evidence="1">
    <location>
        <begin position="7"/>
        <end position="24"/>
    </location>
</feature>
<evidence type="ECO:0000256" key="1">
    <source>
        <dbReference type="SAM" id="Phobius"/>
    </source>
</evidence>
<reference evidence="2" key="1">
    <citation type="journal article" date="2021" name="Proc. Natl. Acad. Sci. U.S.A.">
        <title>A Catalog of Tens of Thousands of Viruses from Human Metagenomes Reveals Hidden Associations with Chronic Diseases.</title>
        <authorList>
            <person name="Tisza M.J."/>
            <person name="Buck C.B."/>
        </authorList>
    </citation>
    <scope>NUCLEOTIDE SEQUENCE</scope>
    <source>
        <strain evidence="2">Cty7j44</strain>
    </source>
</reference>
<feature type="transmembrane region" description="Helical" evidence="1">
    <location>
        <begin position="30"/>
        <end position="58"/>
    </location>
</feature>
<organism evidence="2">
    <name type="scientific">Podoviridae sp. cty7j44</name>
    <dbReference type="NCBI Taxonomy" id="2826593"/>
    <lineage>
        <taxon>Viruses</taxon>
        <taxon>Duplodnaviria</taxon>
        <taxon>Heunggongvirae</taxon>
        <taxon>Uroviricota</taxon>
        <taxon>Caudoviricetes</taxon>
    </lineage>
</organism>
<protein>
    <submittedName>
        <fullName evidence="2">Uncharacterized protein</fullName>
    </submittedName>
</protein>
<sequence>MNKLKIYAHFFLILLYLLLTFVNIKGILNFYGNCIAISILTAEQAITTLLVILCIILMNRKEW</sequence>